<dbReference type="PATRIC" id="fig|1705561.3.peg.6790"/>
<dbReference type="AlphaFoldDB" id="A0A0N0UIJ1"/>
<dbReference type="SMART" id="SM00422">
    <property type="entry name" value="HTH_MERR"/>
    <property type="match status" value="1"/>
</dbReference>
<dbReference type="Proteomes" id="UP000037688">
    <property type="component" value="Unassembled WGS sequence"/>
</dbReference>
<name>A0A0N0UIJ1_9BACL</name>
<organism evidence="3 4">
    <name type="scientific">Paenibacillus xylanivorans</name>
    <dbReference type="NCBI Taxonomy" id="1705561"/>
    <lineage>
        <taxon>Bacteria</taxon>
        <taxon>Bacillati</taxon>
        <taxon>Bacillota</taxon>
        <taxon>Bacilli</taxon>
        <taxon>Bacillales</taxon>
        <taxon>Paenibacillaceae</taxon>
        <taxon>Paenibacillus</taxon>
    </lineage>
</organism>
<dbReference type="CDD" id="cd01106">
    <property type="entry name" value="HTH_TipAL-Mta"/>
    <property type="match status" value="1"/>
</dbReference>
<dbReference type="EMBL" id="LITU01000023">
    <property type="protein sequence ID" value="KOY18061.1"/>
    <property type="molecule type" value="Genomic_DNA"/>
</dbReference>
<dbReference type="Gene3D" id="1.10.1660.10">
    <property type="match status" value="1"/>
</dbReference>
<keyword evidence="4" id="KW-1185">Reference proteome</keyword>
<feature type="domain" description="HTH merR-type" evidence="2">
    <location>
        <begin position="20"/>
        <end position="89"/>
    </location>
</feature>
<dbReference type="InterPro" id="IPR009061">
    <property type="entry name" value="DNA-bd_dom_put_sf"/>
</dbReference>
<comment type="caution">
    <text evidence="3">The sequence shown here is derived from an EMBL/GenBank/DDBJ whole genome shotgun (WGS) entry which is preliminary data.</text>
</comment>
<dbReference type="GO" id="GO:0003677">
    <property type="term" value="F:DNA binding"/>
    <property type="evidence" value="ECO:0007669"/>
    <property type="project" value="UniProtKB-KW"/>
</dbReference>
<evidence type="ECO:0000313" key="3">
    <source>
        <dbReference type="EMBL" id="KOY18061.1"/>
    </source>
</evidence>
<accession>A0A0N0UIJ1</accession>
<dbReference type="InterPro" id="IPR047057">
    <property type="entry name" value="MerR_fam"/>
</dbReference>
<protein>
    <recommendedName>
        <fullName evidence="2">HTH merR-type domain-containing protein</fullName>
    </recommendedName>
</protein>
<evidence type="ECO:0000256" key="1">
    <source>
        <dbReference type="ARBA" id="ARBA00023125"/>
    </source>
</evidence>
<reference evidence="3 4" key="1">
    <citation type="submission" date="2015-08" db="EMBL/GenBank/DDBJ databases">
        <title>Draft genome sequence of cellulolytic and xylanolytic Paenibacillus sp. A59, isolated from a decaying forest soil from Patagonia, Argentina.</title>
        <authorList>
            <person name="Ghio S."/>
            <person name="Caceres A.M."/>
            <person name="Talia P."/>
            <person name="Grasso D."/>
            <person name="Campos E."/>
        </authorList>
    </citation>
    <scope>NUCLEOTIDE SEQUENCE [LARGE SCALE GENOMIC DNA]</scope>
    <source>
        <strain evidence="3 4">A59</strain>
    </source>
</reference>
<proteinExistence type="predicted"/>
<dbReference type="InterPro" id="IPR000551">
    <property type="entry name" value="MerR-type_HTH_dom"/>
</dbReference>
<evidence type="ECO:0000313" key="4">
    <source>
        <dbReference type="Proteomes" id="UP000037688"/>
    </source>
</evidence>
<gene>
    <name evidence="3" type="ORF">AMS66_02415</name>
</gene>
<dbReference type="PROSITE" id="PS50937">
    <property type="entry name" value="HTH_MERR_2"/>
    <property type="match status" value="1"/>
</dbReference>
<keyword evidence="1" id="KW-0238">DNA-binding</keyword>
<sequence length="340" mass="39150">MAGGCIIDAEVISLNQSKDTYSIGEAAKMIGSTVKTIRYYDEIELLRPSFHTEGGHRLYTPQDVWRLELITTLRYLNFGISDIRKLMSGELGVSQALDLQIEALETQIGTMNSMLSILQQAKQHEAEDTLHSGQSLTYVSSLVDSLTANAQKRKQFVSTKMEESHLLDGIPHEWRISFLHFFDKYMMKETKLSAQQTLAWKEVQEIINDPAYIADLARLELPFFTMANHPQIEADAWVKKMETLRIRATEAMEKRWPLDSPAVQSMVWDFVMMYASIEHAGDPEAFFRKQARYMLDSVTERILRFNKLCKTVNPEWSQIVDGINLLQEGMRLRLKQMEED</sequence>
<dbReference type="PANTHER" id="PTHR30204:SF96">
    <property type="entry name" value="CHROMOSOME-ANCHORING PROTEIN RACA"/>
    <property type="match status" value="1"/>
</dbReference>
<evidence type="ECO:0000259" key="2">
    <source>
        <dbReference type="PROSITE" id="PS50937"/>
    </source>
</evidence>
<dbReference type="PANTHER" id="PTHR30204">
    <property type="entry name" value="REDOX-CYCLING DRUG-SENSING TRANSCRIPTIONAL ACTIVATOR SOXR"/>
    <property type="match status" value="1"/>
</dbReference>
<dbReference type="SUPFAM" id="SSF46955">
    <property type="entry name" value="Putative DNA-binding domain"/>
    <property type="match status" value="1"/>
</dbReference>
<dbReference type="Pfam" id="PF13411">
    <property type="entry name" value="MerR_1"/>
    <property type="match status" value="1"/>
</dbReference>
<dbReference type="GO" id="GO:0003700">
    <property type="term" value="F:DNA-binding transcription factor activity"/>
    <property type="evidence" value="ECO:0007669"/>
    <property type="project" value="InterPro"/>
</dbReference>